<dbReference type="PANTHER" id="PTHR46137:SF10">
    <property type="entry name" value="LRAT DOMAIN-CONTAINING PROTEIN"/>
    <property type="match status" value="1"/>
</dbReference>
<dbReference type="OrthoDB" id="68610at2759"/>
<proteinExistence type="predicted"/>
<dbReference type="PANTHER" id="PTHR46137">
    <property type="entry name" value="OS05G0310600 PROTEIN"/>
    <property type="match status" value="1"/>
</dbReference>
<dbReference type="Pfam" id="PF04970">
    <property type="entry name" value="LRAT"/>
    <property type="match status" value="1"/>
</dbReference>
<evidence type="ECO:0000259" key="2">
    <source>
        <dbReference type="PROSITE" id="PS51934"/>
    </source>
</evidence>
<dbReference type="EMBL" id="AWWV01011502">
    <property type="protein sequence ID" value="OMO71949.1"/>
    <property type="molecule type" value="Genomic_DNA"/>
</dbReference>
<organism evidence="3 4">
    <name type="scientific">Corchorus capsularis</name>
    <name type="common">Jute</name>
    <dbReference type="NCBI Taxonomy" id="210143"/>
    <lineage>
        <taxon>Eukaryota</taxon>
        <taxon>Viridiplantae</taxon>
        <taxon>Streptophyta</taxon>
        <taxon>Embryophyta</taxon>
        <taxon>Tracheophyta</taxon>
        <taxon>Spermatophyta</taxon>
        <taxon>Magnoliopsida</taxon>
        <taxon>eudicotyledons</taxon>
        <taxon>Gunneridae</taxon>
        <taxon>Pentapetalae</taxon>
        <taxon>rosids</taxon>
        <taxon>malvids</taxon>
        <taxon>Malvales</taxon>
        <taxon>Malvaceae</taxon>
        <taxon>Grewioideae</taxon>
        <taxon>Apeibeae</taxon>
        <taxon>Corchorus</taxon>
    </lineage>
</organism>
<feature type="transmembrane region" description="Helical" evidence="1">
    <location>
        <begin position="179"/>
        <end position="202"/>
    </location>
</feature>
<evidence type="ECO:0000313" key="4">
    <source>
        <dbReference type="Proteomes" id="UP000188268"/>
    </source>
</evidence>
<name>A0A1R3HNL2_COCAP</name>
<dbReference type="Proteomes" id="UP000188268">
    <property type="component" value="Unassembled WGS sequence"/>
</dbReference>
<dbReference type="SUPFAM" id="SSF54001">
    <property type="entry name" value="Cysteine proteinases"/>
    <property type="match status" value="1"/>
</dbReference>
<evidence type="ECO:0000256" key="1">
    <source>
        <dbReference type="SAM" id="Phobius"/>
    </source>
</evidence>
<dbReference type="InterPro" id="IPR038765">
    <property type="entry name" value="Papain-like_cys_pep_sf"/>
</dbReference>
<keyword evidence="4" id="KW-1185">Reference proteome</keyword>
<dbReference type="InterPro" id="IPR007053">
    <property type="entry name" value="LRAT_dom"/>
</dbReference>
<dbReference type="Gene3D" id="3.90.1720.10">
    <property type="entry name" value="endopeptidase domain like (from Nostoc punctiforme)"/>
    <property type="match status" value="1"/>
</dbReference>
<sequence length="236" mass="27439">MKTWSREGLLRLSRKVKKLRSKKTVSRDELVPGDHIFSDRKSSLYYHHGIYVGNDKVIHHPGKKTTPDNTPCDKCGFKHEEEGIVITCLDCFLQGQSLHRYNYLSIWKYYKSSERGGGDPWLMFESKPADEVVKKAYDILQKQNFGKYNFLLNNCEDFAFSCKSQLGLKISLQVQTMNLMLAFIFFGGPIYPIGISGAYYFLVAKGTFLYVKYVSDRINEKYERFWSKKAKMPLLF</sequence>
<keyword evidence="1" id="KW-1133">Transmembrane helix</keyword>
<gene>
    <name evidence="3" type="ORF">CCACVL1_18012</name>
</gene>
<reference evidence="3 4" key="1">
    <citation type="submission" date="2013-09" db="EMBL/GenBank/DDBJ databases">
        <title>Corchorus capsularis genome sequencing.</title>
        <authorList>
            <person name="Alam M."/>
            <person name="Haque M.S."/>
            <person name="Islam M.S."/>
            <person name="Emdad E.M."/>
            <person name="Islam M.M."/>
            <person name="Ahmed B."/>
            <person name="Halim A."/>
            <person name="Hossen Q.M.M."/>
            <person name="Hossain M.Z."/>
            <person name="Ahmed R."/>
            <person name="Khan M.M."/>
            <person name="Islam R."/>
            <person name="Rashid M.M."/>
            <person name="Khan S.A."/>
            <person name="Rahman M.S."/>
            <person name="Alam M."/>
        </authorList>
    </citation>
    <scope>NUCLEOTIDE SEQUENCE [LARGE SCALE GENOMIC DNA]</scope>
    <source>
        <strain evidence="4">cv. CVL-1</strain>
        <tissue evidence="3">Whole seedling</tissue>
    </source>
</reference>
<dbReference type="Gramene" id="OMO71949">
    <property type="protein sequence ID" value="OMO71949"/>
    <property type="gene ID" value="CCACVL1_18012"/>
</dbReference>
<dbReference type="AlphaFoldDB" id="A0A1R3HNL2"/>
<keyword evidence="1" id="KW-0812">Transmembrane</keyword>
<feature type="domain" description="LRAT" evidence="2">
    <location>
        <begin position="37"/>
        <end position="173"/>
    </location>
</feature>
<dbReference type="PROSITE" id="PS51934">
    <property type="entry name" value="LRAT"/>
    <property type="match status" value="1"/>
</dbReference>
<comment type="caution">
    <text evidence="3">The sequence shown here is derived from an EMBL/GenBank/DDBJ whole genome shotgun (WGS) entry which is preliminary data.</text>
</comment>
<protein>
    <recommendedName>
        <fullName evidence="2">LRAT domain-containing protein</fullName>
    </recommendedName>
</protein>
<evidence type="ECO:0000313" key="3">
    <source>
        <dbReference type="EMBL" id="OMO71949.1"/>
    </source>
</evidence>
<dbReference type="STRING" id="210143.A0A1R3HNL2"/>
<keyword evidence="1" id="KW-0472">Membrane</keyword>
<accession>A0A1R3HNL2</accession>